<accession>A0AAW0GHZ1</accession>
<dbReference type="GO" id="GO:0016887">
    <property type="term" value="F:ATP hydrolysis activity"/>
    <property type="evidence" value="ECO:0007669"/>
    <property type="project" value="InterPro"/>
</dbReference>
<organism evidence="2 3">
    <name type="scientific">Cerrena zonata</name>
    <dbReference type="NCBI Taxonomy" id="2478898"/>
    <lineage>
        <taxon>Eukaryota</taxon>
        <taxon>Fungi</taxon>
        <taxon>Dikarya</taxon>
        <taxon>Basidiomycota</taxon>
        <taxon>Agaricomycotina</taxon>
        <taxon>Agaricomycetes</taxon>
        <taxon>Polyporales</taxon>
        <taxon>Cerrenaceae</taxon>
        <taxon>Cerrena</taxon>
    </lineage>
</organism>
<protein>
    <recommendedName>
        <fullName evidence="1">AAA+ ATPase domain-containing protein</fullName>
    </recommendedName>
</protein>
<name>A0AAW0GHZ1_9APHY</name>
<dbReference type="PANTHER" id="PTHR46411">
    <property type="entry name" value="FAMILY ATPASE, PUTATIVE-RELATED"/>
    <property type="match status" value="1"/>
</dbReference>
<evidence type="ECO:0000313" key="2">
    <source>
        <dbReference type="EMBL" id="KAK7692381.1"/>
    </source>
</evidence>
<dbReference type="InterPro" id="IPR027417">
    <property type="entry name" value="P-loop_NTPase"/>
</dbReference>
<dbReference type="InterPro" id="IPR003593">
    <property type="entry name" value="AAA+_ATPase"/>
</dbReference>
<evidence type="ECO:0000259" key="1">
    <source>
        <dbReference type="SMART" id="SM00382"/>
    </source>
</evidence>
<dbReference type="Proteomes" id="UP001385951">
    <property type="component" value="Unassembled WGS sequence"/>
</dbReference>
<dbReference type="InterPro" id="IPR003959">
    <property type="entry name" value="ATPase_AAA_core"/>
</dbReference>
<evidence type="ECO:0000313" key="3">
    <source>
        <dbReference type="Proteomes" id="UP001385951"/>
    </source>
</evidence>
<dbReference type="SUPFAM" id="SSF52540">
    <property type="entry name" value="P-loop containing nucleoside triphosphate hydrolases"/>
    <property type="match status" value="1"/>
</dbReference>
<dbReference type="Pfam" id="PF00004">
    <property type="entry name" value="AAA"/>
    <property type="match status" value="1"/>
</dbReference>
<dbReference type="AlphaFoldDB" id="A0AAW0GHZ1"/>
<dbReference type="SMART" id="SM00382">
    <property type="entry name" value="AAA"/>
    <property type="match status" value="1"/>
</dbReference>
<feature type="domain" description="AAA+ ATPase" evidence="1">
    <location>
        <begin position="543"/>
        <end position="672"/>
    </location>
</feature>
<sequence>MNPQLVSTTIHPSIVFDSGSPPPIWQTLASNVAVPVPTGEQVDFDPKTQADTLVPEEEEIAKGEPGSVLEIKHLDEIYDMMTGQWSTRVTPAAAVQSAPKEGKYDAYAFTVIRKFQPTSMGRGNRAGSYNVITQLEIHSEHLRRIGQEAVGHVQGVSWNAKPLRVDPLAILGWLEELQAYETKLAADVENSTEDSDIRIRSAHLAHLLSYLTTKYDSTLKTLSSLTSHGEITFDLLWALYIPNKTTLYMLCPVTNEPRAVRLIHAEKCQKPDQPGNVSAAFDPSGLSIGSDGGNEHSKFMWRLVVEYVEVDIGTRKEPGVGTVGFGWAGLGTVVDIPGFAGAKKITNLGVYPFEYYTGPGGPGSLRQRLIARGKKWASMAGGVHHLFYQGIAYQYKRNAMGSGTYIKCNVTSRVMIDRKTFAETVPNYEKFPVVVKTLEHVDIDRHVLRLSTEAEPREEVVQAKDLTDEQLMLTTPILYGFSLSDKSWLEFASDFVQPFEWNNEAYENLVIPSEQKMLLTTLVEAHNSSPATKFDDFVEGKGLGLVVNLFGNPGTGKSLTAEAMSEYLKKPLYVVGAGDLGTSADRVDSALSVILKVSATWGAVVLIDEADVFLEERSLQFLERNAMVAVFLRHLEYFRGILFLTTNRVRVFDEAFQSRIHVSLRYQDLKPDARRRIWVAFLQKANGDIPNGGLSADEMRDLGEKKINGRQIKNVVRTARALSTGKQETLGYRHLVQVLDMMEQFDASQTMYH</sequence>
<keyword evidence="3" id="KW-1185">Reference proteome</keyword>
<dbReference type="GO" id="GO:0005524">
    <property type="term" value="F:ATP binding"/>
    <property type="evidence" value="ECO:0007669"/>
    <property type="project" value="InterPro"/>
</dbReference>
<dbReference type="InterPro" id="IPR054289">
    <property type="entry name" value="DUF7025"/>
</dbReference>
<reference evidence="2 3" key="1">
    <citation type="submission" date="2022-09" db="EMBL/GenBank/DDBJ databases">
        <authorList>
            <person name="Palmer J.M."/>
        </authorList>
    </citation>
    <scope>NUCLEOTIDE SEQUENCE [LARGE SCALE GENOMIC DNA]</scope>
    <source>
        <strain evidence="2 3">DSM 7382</strain>
    </source>
</reference>
<comment type="caution">
    <text evidence="2">The sequence shown here is derived from an EMBL/GenBank/DDBJ whole genome shotgun (WGS) entry which is preliminary data.</text>
</comment>
<proteinExistence type="predicted"/>
<dbReference type="Pfam" id="PF22942">
    <property type="entry name" value="DUF7025"/>
    <property type="match status" value="1"/>
</dbReference>
<dbReference type="PANTHER" id="PTHR46411:SF3">
    <property type="entry name" value="AAA+ ATPASE DOMAIN-CONTAINING PROTEIN"/>
    <property type="match status" value="1"/>
</dbReference>
<gene>
    <name evidence="2" type="ORF">QCA50_004006</name>
</gene>
<dbReference type="EMBL" id="JASBNA010000004">
    <property type="protein sequence ID" value="KAK7692381.1"/>
    <property type="molecule type" value="Genomic_DNA"/>
</dbReference>
<dbReference type="Gene3D" id="3.40.50.300">
    <property type="entry name" value="P-loop containing nucleotide triphosphate hydrolases"/>
    <property type="match status" value="1"/>
</dbReference>